<evidence type="ECO:0000313" key="7">
    <source>
        <dbReference type="Proteomes" id="UP000249638"/>
    </source>
</evidence>
<comment type="caution">
    <text evidence="6">The sequence shown here is derived from an EMBL/GenBank/DDBJ whole genome shotgun (WGS) entry which is preliminary data.</text>
</comment>
<keyword evidence="5" id="KW-0233">DNA recombination</keyword>
<name>A0A2W7NUR0_9BURK</name>
<evidence type="ECO:0000256" key="4">
    <source>
        <dbReference type="ARBA" id="ARBA00023125"/>
    </source>
</evidence>
<dbReference type="EMBL" id="QKZN01000008">
    <property type="protein sequence ID" value="PZX25406.1"/>
    <property type="molecule type" value="Genomic_DNA"/>
</dbReference>
<dbReference type="GO" id="GO:0003677">
    <property type="term" value="F:DNA binding"/>
    <property type="evidence" value="ECO:0007669"/>
    <property type="project" value="UniProtKB-KW"/>
</dbReference>
<gene>
    <name evidence="6" type="ORF">C7416_108147</name>
</gene>
<sequence length="55" mass="6255">MGVLPNGTRDILGLWIESTESAKFLMKVFKYLKTRGKHDILIAVPDVQRMIGRLP</sequence>
<dbReference type="InterPro" id="IPR001207">
    <property type="entry name" value="Transposase_mutator"/>
</dbReference>
<evidence type="ECO:0000256" key="1">
    <source>
        <dbReference type="ARBA" id="ARBA00002190"/>
    </source>
</evidence>
<dbReference type="GO" id="GO:0006313">
    <property type="term" value="P:DNA transposition"/>
    <property type="evidence" value="ECO:0007669"/>
    <property type="project" value="InterPro"/>
</dbReference>
<dbReference type="Proteomes" id="UP000249638">
    <property type="component" value="Unassembled WGS sequence"/>
</dbReference>
<evidence type="ECO:0000256" key="5">
    <source>
        <dbReference type="ARBA" id="ARBA00023172"/>
    </source>
</evidence>
<organism evidence="6 7">
    <name type="scientific">Cupriavidus phytorum</name>
    <dbReference type="NCBI Taxonomy" id="3024399"/>
    <lineage>
        <taxon>Bacteria</taxon>
        <taxon>Pseudomonadati</taxon>
        <taxon>Pseudomonadota</taxon>
        <taxon>Betaproteobacteria</taxon>
        <taxon>Burkholderiales</taxon>
        <taxon>Burkholderiaceae</taxon>
        <taxon>Cupriavidus</taxon>
    </lineage>
</organism>
<keyword evidence="3" id="KW-0815">Transposition</keyword>
<accession>A0A2W7NUR0</accession>
<dbReference type="AlphaFoldDB" id="A0A2W7NUR0"/>
<reference evidence="6" key="1">
    <citation type="submission" date="2018-06" db="EMBL/GenBank/DDBJ databases">
        <title>Genomic Encyclopedia of Type Strains, Phase IV (KMG-V): Genome sequencing to study the core and pangenomes of soil and plant-associated prokaryotes.</title>
        <authorList>
            <person name="Whitman W."/>
        </authorList>
    </citation>
    <scope>NUCLEOTIDE SEQUENCE [LARGE SCALE GENOMIC DNA]</scope>
    <source>
        <strain evidence="6">MLR2-44</strain>
    </source>
</reference>
<evidence type="ECO:0000256" key="2">
    <source>
        <dbReference type="ARBA" id="ARBA00010961"/>
    </source>
</evidence>
<dbReference type="Pfam" id="PF00872">
    <property type="entry name" value="Transposase_mut"/>
    <property type="match status" value="1"/>
</dbReference>
<keyword evidence="4" id="KW-0238">DNA-binding</keyword>
<dbReference type="GO" id="GO:0004803">
    <property type="term" value="F:transposase activity"/>
    <property type="evidence" value="ECO:0007669"/>
    <property type="project" value="InterPro"/>
</dbReference>
<keyword evidence="7" id="KW-1185">Reference proteome</keyword>
<evidence type="ECO:0000256" key="3">
    <source>
        <dbReference type="ARBA" id="ARBA00022578"/>
    </source>
</evidence>
<proteinExistence type="inferred from homology"/>
<comment type="function">
    <text evidence="1">Required for the transposition of the insertion element.</text>
</comment>
<protein>
    <submittedName>
        <fullName evidence="6">Mutator family transposase</fullName>
    </submittedName>
</protein>
<comment type="similarity">
    <text evidence="2">Belongs to the transposase mutator family.</text>
</comment>
<evidence type="ECO:0000313" key="6">
    <source>
        <dbReference type="EMBL" id="PZX25406.1"/>
    </source>
</evidence>